<sequence>MGDSCCFEGPQQRLSSLIFWTGPEYQFDAMFHFKSSTVTQYSLVVMQQCSQIKFIEIFIKYDIIKKHPESSNTSSCTTLCFCGSRRMVMLTGLTVILVQVLHRKLLLNLQLHSRHCESALDRFMVLFMHCVLLHLNFTKRKTKNRLLISLKTKDMSFSVFDLLILSDTQSIIITSH</sequence>
<evidence type="ECO:0000313" key="1">
    <source>
        <dbReference type="EMBL" id="KAK5606628.1"/>
    </source>
</evidence>
<accession>A0AAV9RBE5</accession>
<reference evidence="1 2" key="1">
    <citation type="submission" date="2021-06" db="EMBL/GenBank/DDBJ databases">
        <authorList>
            <person name="Palmer J.M."/>
        </authorList>
    </citation>
    <scope>NUCLEOTIDE SEQUENCE [LARGE SCALE GENOMIC DNA]</scope>
    <source>
        <strain evidence="1 2">MEX-2019</strain>
        <tissue evidence="1">Muscle</tissue>
    </source>
</reference>
<name>A0AAV9RBE5_9TELE</name>
<protein>
    <submittedName>
        <fullName evidence="1">Uncharacterized protein</fullName>
    </submittedName>
</protein>
<organism evidence="1 2">
    <name type="scientific">Crenichthys baileyi</name>
    <name type="common">White River springfish</name>
    <dbReference type="NCBI Taxonomy" id="28760"/>
    <lineage>
        <taxon>Eukaryota</taxon>
        <taxon>Metazoa</taxon>
        <taxon>Chordata</taxon>
        <taxon>Craniata</taxon>
        <taxon>Vertebrata</taxon>
        <taxon>Euteleostomi</taxon>
        <taxon>Actinopterygii</taxon>
        <taxon>Neopterygii</taxon>
        <taxon>Teleostei</taxon>
        <taxon>Neoteleostei</taxon>
        <taxon>Acanthomorphata</taxon>
        <taxon>Ovalentaria</taxon>
        <taxon>Atherinomorphae</taxon>
        <taxon>Cyprinodontiformes</taxon>
        <taxon>Goodeidae</taxon>
        <taxon>Crenichthys</taxon>
    </lineage>
</organism>
<keyword evidence="2" id="KW-1185">Reference proteome</keyword>
<dbReference type="AlphaFoldDB" id="A0AAV9RBE5"/>
<proteinExistence type="predicted"/>
<dbReference type="EMBL" id="JAHHUM010002059">
    <property type="protein sequence ID" value="KAK5606628.1"/>
    <property type="molecule type" value="Genomic_DNA"/>
</dbReference>
<dbReference type="Proteomes" id="UP001311232">
    <property type="component" value="Unassembled WGS sequence"/>
</dbReference>
<evidence type="ECO:0000313" key="2">
    <source>
        <dbReference type="Proteomes" id="UP001311232"/>
    </source>
</evidence>
<gene>
    <name evidence="1" type="ORF">CRENBAI_017896</name>
</gene>
<comment type="caution">
    <text evidence="1">The sequence shown here is derived from an EMBL/GenBank/DDBJ whole genome shotgun (WGS) entry which is preliminary data.</text>
</comment>